<reference evidence="5 7" key="1">
    <citation type="submission" date="2018-08" db="EMBL/GenBank/DDBJ databases">
        <title>Genomic investigation of the strawberry pathogen Phytophthora fragariae indicates pathogenicity is determined by transcriptional variation in three key races.</title>
        <authorList>
            <person name="Adams T.M."/>
            <person name="Armitage A.D."/>
            <person name="Sobczyk M.K."/>
            <person name="Bates H.J."/>
            <person name="Dunwell J.M."/>
            <person name="Nellist C.F."/>
            <person name="Harrison R.J."/>
        </authorList>
    </citation>
    <scope>NUCLEOTIDE SEQUENCE [LARGE SCALE GENOMIC DNA]</scope>
    <source>
        <strain evidence="4 6">SCRP249</strain>
        <strain evidence="3 8">SCRP324</strain>
        <strain evidence="5 7">SCRP333</strain>
    </source>
</reference>
<sequence>MAVTQDAPARSKQQELYSKMHLGMDHVMGKLLLLAPPLPDALKLQTETQSLSTTWVQVSAAYEKRRVMLQRRKEKSKAKAKAASKEKNKAKRREEKKEKKEKTEEKNKKTKSKNSSSAASPHNGKNSPSVKMEKKTQKKKTTSSPRVVKQESNTPTVKKEEQQPDAYQASVLKKLRKVSMCENVAFGSNKYKVVVKWLELDKGKNAGTSAGLMELLTKLQLDTTADKKSTPKLTRKRSLETLDDALRADNRGKRKAKSSERGRSQKQRKTYVDEDEVVYESGEEEEEPEYKGGYSDSDEAEFMPELENSPPPEKPKKRTAGRSPKRQRQQAAEEKNEVKEEKEEPASKAGLTSMEQLAAVVAKIRADDVASGKTDAKYLSYEKETEAVKPGASPTSAIVLDDSEEEEEEEEGEDEEEETKGADSSTDDDQDMFDLNEEDVYVVEAILCVKEGRSLLTAGGQRSKDADLYLVKWENYDELTWEPDENIPRRLIDMFRARERAKRTCQYQIKLAQERREVTNVTTGSKEIIYLIQWINQENLVWESRATLPIKTQVWLDKVLGVKAAPKKRRDTKVAKQYIYQ</sequence>
<feature type="compositionally biased region" description="Basic residues" evidence="1">
    <location>
        <begin position="70"/>
        <end position="82"/>
    </location>
</feature>
<gene>
    <name evidence="4" type="ORF">PR001_g1051</name>
    <name evidence="3" type="ORF">PR002_g1189</name>
    <name evidence="5" type="ORF">PR003_g1193</name>
</gene>
<evidence type="ECO:0000256" key="1">
    <source>
        <dbReference type="SAM" id="MobiDB-lite"/>
    </source>
</evidence>
<dbReference type="Proteomes" id="UP000435112">
    <property type="component" value="Unassembled WGS sequence"/>
</dbReference>
<feature type="compositionally biased region" description="Basic and acidic residues" evidence="1">
    <location>
        <begin position="331"/>
        <end position="346"/>
    </location>
</feature>
<evidence type="ECO:0000313" key="5">
    <source>
        <dbReference type="EMBL" id="KAE9358572.1"/>
    </source>
</evidence>
<feature type="compositionally biased region" description="Acidic residues" evidence="1">
    <location>
        <begin position="273"/>
        <end position="288"/>
    </location>
</feature>
<dbReference type="OrthoDB" id="1918685at2759"/>
<dbReference type="Proteomes" id="UP000434957">
    <property type="component" value="Unassembled WGS sequence"/>
</dbReference>
<accession>A0A6A4G4W3</accession>
<dbReference type="SMART" id="SM00298">
    <property type="entry name" value="CHROMO"/>
    <property type="match status" value="1"/>
</dbReference>
<dbReference type="Gene3D" id="2.40.50.40">
    <property type="match status" value="1"/>
</dbReference>
<dbReference type="EMBL" id="QXFV01000031">
    <property type="protein sequence ID" value="KAE9051829.1"/>
    <property type="molecule type" value="Genomic_DNA"/>
</dbReference>
<feature type="region of interest" description="Disordered" evidence="1">
    <location>
        <begin position="220"/>
        <end position="352"/>
    </location>
</feature>
<evidence type="ECO:0000313" key="8">
    <source>
        <dbReference type="Proteomes" id="UP000435112"/>
    </source>
</evidence>
<name>A0A6A4G4W3_9STRA</name>
<dbReference type="EMBL" id="QXFU01000034">
    <property type="protein sequence ID" value="KAE9047142.1"/>
    <property type="molecule type" value="Genomic_DNA"/>
</dbReference>
<feature type="region of interest" description="Disordered" evidence="1">
    <location>
        <begin position="382"/>
        <end position="432"/>
    </location>
</feature>
<dbReference type="InterPro" id="IPR023780">
    <property type="entry name" value="Chromo_domain"/>
</dbReference>
<feature type="region of interest" description="Disordered" evidence="1">
    <location>
        <begin position="70"/>
        <end position="166"/>
    </location>
</feature>
<evidence type="ECO:0000259" key="2">
    <source>
        <dbReference type="PROSITE" id="PS50013"/>
    </source>
</evidence>
<evidence type="ECO:0000313" key="7">
    <source>
        <dbReference type="Proteomes" id="UP000434957"/>
    </source>
</evidence>
<feature type="domain" description="Chromo" evidence="2">
    <location>
        <begin position="441"/>
        <end position="510"/>
    </location>
</feature>
<keyword evidence="7" id="KW-1185">Reference proteome</keyword>
<dbReference type="AlphaFoldDB" id="A0A6A4G4W3"/>
<dbReference type="SUPFAM" id="SSF54160">
    <property type="entry name" value="Chromo domain-like"/>
    <property type="match status" value="1"/>
</dbReference>
<feature type="compositionally biased region" description="Basic residues" evidence="1">
    <location>
        <begin position="315"/>
        <end position="328"/>
    </location>
</feature>
<dbReference type="PROSITE" id="PS50013">
    <property type="entry name" value="CHROMO_2"/>
    <property type="match status" value="1"/>
</dbReference>
<evidence type="ECO:0000313" key="6">
    <source>
        <dbReference type="Proteomes" id="UP000429607"/>
    </source>
</evidence>
<feature type="compositionally biased region" description="Basic and acidic residues" evidence="1">
    <location>
        <begin position="237"/>
        <end position="263"/>
    </location>
</feature>
<evidence type="ECO:0000313" key="4">
    <source>
        <dbReference type="EMBL" id="KAE9051829.1"/>
    </source>
</evidence>
<feature type="compositionally biased region" description="Basic and acidic residues" evidence="1">
    <location>
        <begin position="83"/>
        <end position="107"/>
    </location>
</feature>
<evidence type="ECO:0000313" key="3">
    <source>
        <dbReference type="EMBL" id="KAE9047142.1"/>
    </source>
</evidence>
<dbReference type="EMBL" id="QXFT01000032">
    <property type="protein sequence ID" value="KAE9358572.1"/>
    <property type="molecule type" value="Genomic_DNA"/>
</dbReference>
<comment type="caution">
    <text evidence="5">The sequence shown here is derived from an EMBL/GenBank/DDBJ whole genome shotgun (WGS) entry which is preliminary data.</text>
</comment>
<organism evidence="5 7">
    <name type="scientific">Phytophthora rubi</name>
    <dbReference type="NCBI Taxonomy" id="129364"/>
    <lineage>
        <taxon>Eukaryota</taxon>
        <taxon>Sar</taxon>
        <taxon>Stramenopiles</taxon>
        <taxon>Oomycota</taxon>
        <taxon>Peronosporomycetes</taxon>
        <taxon>Peronosporales</taxon>
        <taxon>Peronosporaceae</taxon>
        <taxon>Phytophthora</taxon>
    </lineage>
</organism>
<dbReference type="InterPro" id="IPR000953">
    <property type="entry name" value="Chromo/chromo_shadow_dom"/>
</dbReference>
<feature type="compositionally biased region" description="Acidic residues" evidence="1">
    <location>
        <begin position="401"/>
        <end position="418"/>
    </location>
</feature>
<dbReference type="Pfam" id="PF00385">
    <property type="entry name" value="Chromo"/>
    <property type="match status" value="1"/>
</dbReference>
<proteinExistence type="predicted"/>
<protein>
    <recommendedName>
        <fullName evidence="2">Chromo domain-containing protein</fullName>
    </recommendedName>
</protein>
<dbReference type="InterPro" id="IPR016197">
    <property type="entry name" value="Chromo-like_dom_sf"/>
</dbReference>
<dbReference type="Proteomes" id="UP000429607">
    <property type="component" value="Unassembled WGS sequence"/>
</dbReference>